<name>A0A8H5BY74_9AGAR</name>
<dbReference type="EMBL" id="JAACJK010000114">
    <property type="protein sequence ID" value="KAF5331389.1"/>
    <property type="molecule type" value="Genomic_DNA"/>
</dbReference>
<accession>A0A8H5BY74</accession>
<dbReference type="AlphaFoldDB" id="A0A8H5BY74"/>
<organism evidence="2 3">
    <name type="scientific">Ephemerocybe angulata</name>
    <dbReference type="NCBI Taxonomy" id="980116"/>
    <lineage>
        <taxon>Eukaryota</taxon>
        <taxon>Fungi</taxon>
        <taxon>Dikarya</taxon>
        <taxon>Basidiomycota</taxon>
        <taxon>Agaricomycotina</taxon>
        <taxon>Agaricomycetes</taxon>
        <taxon>Agaricomycetidae</taxon>
        <taxon>Agaricales</taxon>
        <taxon>Agaricineae</taxon>
        <taxon>Psathyrellaceae</taxon>
        <taxon>Ephemerocybe</taxon>
    </lineage>
</organism>
<proteinExistence type="predicted"/>
<evidence type="ECO:0000256" key="1">
    <source>
        <dbReference type="SAM" id="MobiDB-lite"/>
    </source>
</evidence>
<keyword evidence="3" id="KW-1185">Reference proteome</keyword>
<dbReference type="Proteomes" id="UP000541558">
    <property type="component" value="Unassembled WGS sequence"/>
</dbReference>
<evidence type="ECO:0000313" key="2">
    <source>
        <dbReference type="EMBL" id="KAF5331389.1"/>
    </source>
</evidence>
<feature type="region of interest" description="Disordered" evidence="1">
    <location>
        <begin position="1"/>
        <end position="20"/>
    </location>
</feature>
<sequence>MEEKTSSNTENKSTPDIRLLEGRRKRPCDDIMFLLRYTTYKGEEQYRNPEHPDAFKFRIEKDSDVRCRDAFIRFFKSQGVASVTANDFTYGFVAGKHPKDRVPY</sequence>
<comment type="caution">
    <text evidence="2">The sequence shown here is derived from an EMBL/GenBank/DDBJ whole genome shotgun (WGS) entry which is preliminary data.</text>
</comment>
<reference evidence="2 3" key="1">
    <citation type="journal article" date="2020" name="ISME J.">
        <title>Uncovering the hidden diversity of litter-decomposition mechanisms in mushroom-forming fungi.</title>
        <authorList>
            <person name="Floudas D."/>
            <person name="Bentzer J."/>
            <person name="Ahren D."/>
            <person name="Johansson T."/>
            <person name="Persson P."/>
            <person name="Tunlid A."/>
        </authorList>
    </citation>
    <scope>NUCLEOTIDE SEQUENCE [LARGE SCALE GENOMIC DNA]</scope>
    <source>
        <strain evidence="2 3">CBS 175.51</strain>
    </source>
</reference>
<feature type="compositionally biased region" description="Polar residues" evidence="1">
    <location>
        <begin position="1"/>
        <end position="12"/>
    </location>
</feature>
<gene>
    <name evidence="2" type="ORF">D9611_011807</name>
</gene>
<protein>
    <submittedName>
        <fullName evidence="2">Uncharacterized protein</fullName>
    </submittedName>
</protein>
<evidence type="ECO:0000313" key="3">
    <source>
        <dbReference type="Proteomes" id="UP000541558"/>
    </source>
</evidence>
<dbReference type="OrthoDB" id="2844378at2759"/>